<gene>
    <name evidence="1" type="ORF">CEXT_280561</name>
</gene>
<feature type="non-terminal residue" evidence="1">
    <location>
        <position position="91"/>
    </location>
</feature>
<accession>A0AAV4PR18</accession>
<comment type="caution">
    <text evidence="1">The sequence shown here is derived from an EMBL/GenBank/DDBJ whole genome shotgun (WGS) entry which is preliminary data.</text>
</comment>
<evidence type="ECO:0000313" key="2">
    <source>
        <dbReference type="Proteomes" id="UP001054945"/>
    </source>
</evidence>
<dbReference type="Proteomes" id="UP001054945">
    <property type="component" value="Unassembled WGS sequence"/>
</dbReference>
<sequence length="91" mass="10300">MILFLSCNIITGNEINVIPGVERAPSPEVVEQSDIARYYANFDEDFFIIVKRSLEKSTHFFLKKLLKLRKSGNLKIETKGLMLVPNGDNNG</sequence>
<dbReference type="EMBL" id="BPLR01004935">
    <property type="protein sequence ID" value="GIX98601.1"/>
    <property type="molecule type" value="Genomic_DNA"/>
</dbReference>
<evidence type="ECO:0000313" key="1">
    <source>
        <dbReference type="EMBL" id="GIX98601.1"/>
    </source>
</evidence>
<dbReference type="AlphaFoldDB" id="A0AAV4PR18"/>
<organism evidence="1 2">
    <name type="scientific">Caerostris extrusa</name>
    <name type="common">Bark spider</name>
    <name type="synonym">Caerostris bankana</name>
    <dbReference type="NCBI Taxonomy" id="172846"/>
    <lineage>
        <taxon>Eukaryota</taxon>
        <taxon>Metazoa</taxon>
        <taxon>Ecdysozoa</taxon>
        <taxon>Arthropoda</taxon>
        <taxon>Chelicerata</taxon>
        <taxon>Arachnida</taxon>
        <taxon>Araneae</taxon>
        <taxon>Araneomorphae</taxon>
        <taxon>Entelegynae</taxon>
        <taxon>Araneoidea</taxon>
        <taxon>Araneidae</taxon>
        <taxon>Caerostris</taxon>
    </lineage>
</organism>
<proteinExistence type="predicted"/>
<name>A0AAV4PR18_CAEEX</name>
<protein>
    <submittedName>
        <fullName evidence="1">Uncharacterized protein</fullName>
    </submittedName>
</protein>
<keyword evidence="2" id="KW-1185">Reference proteome</keyword>
<reference evidence="1 2" key="1">
    <citation type="submission" date="2021-06" db="EMBL/GenBank/DDBJ databases">
        <title>Caerostris extrusa draft genome.</title>
        <authorList>
            <person name="Kono N."/>
            <person name="Arakawa K."/>
        </authorList>
    </citation>
    <scope>NUCLEOTIDE SEQUENCE [LARGE SCALE GENOMIC DNA]</scope>
</reference>